<evidence type="ECO:0000256" key="3">
    <source>
        <dbReference type="ARBA" id="ARBA00022630"/>
    </source>
</evidence>
<dbReference type="AlphaFoldDB" id="A0A8H6CJZ7"/>
<evidence type="ECO:0000256" key="5">
    <source>
        <dbReference type="ARBA" id="ARBA00023002"/>
    </source>
</evidence>
<dbReference type="SUPFAM" id="SSF51971">
    <property type="entry name" value="Nucleotide-binding domain"/>
    <property type="match status" value="1"/>
</dbReference>
<evidence type="ECO:0000313" key="8">
    <source>
        <dbReference type="Proteomes" id="UP000593566"/>
    </source>
</evidence>
<evidence type="ECO:0000256" key="1">
    <source>
        <dbReference type="ARBA" id="ARBA00001974"/>
    </source>
</evidence>
<evidence type="ECO:0000313" key="7">
    <source>
        <dbReference type="EMBL" id="KAF6224912.1"/>
    </source>
</evidence>
<protein>
    <recommendedName>
        <fullName evidence="6">FAD dependent oxidoreductase domain-containing protein</fullName>
    </recommendedName>
</protein>
<sequence length="151" mass="16717">MGPEPSWDISTWSAELYRELKTSKQCVIWLINRLSSIKAEHSEVLDKAEFGIWAMASPNPKAKHIAVLGAGITGLQTALYLLDAGYQVTIIAEYVPGDESAHYASPWAGGQWRTHAKAHEAELQGWDAETYREWMDMVRRGKGTEAGLGVS</sequence>
<reference evidence="7 8" key="1">
    <citation type="journal article" date="2020" name="Genomics">
        <title>Complete, high-quality genomes from long-read metagenomic sequencing of two wolf lichen thalli reveals enigmatic genome architecture.</title>
        <authorList>
            <person name="McKenzie S.K."/>
            <person name="Walston R.F."/>
            <person name="Allen J.L."/>
        </authorList>
    </citation>
    <scope>NUCLEOTIDE SEQUENCE [LARGE SCALE GENOMIC DNA]</scope>
    <source>
        <strain evidence="7">WasteWater1</strain>
    </source>
</reference>
<name>A0A8H6CJZ7_9LECA</name>
<evidence type="ECO:0000256" key="2">
    <source>
        <dbReference type="ARBA" id="ARBA00006730"/>
    </source>
</evidence>
<accession>A0A8H6CJZ7</accession>
<evidence type="ECO:0000259" key="6">
    <source>
        <dbReference type="Pfam" id="PF01266"/>
    </source>
</evidence>
<dbReference type="EMBL" id="JACCJB010000008">
    <property type="protein sequence ID" value="KAF6224912.1"/>
    <property type="molecule type" value="Genomic_DNA"/>
</dbReference>
<dbReference type="GO" id="GO:0003884">
    <property type="term" value="F:D-amino-acid oxidase activity"/>
    <property type="evidence" value="ECO:0007669"/>
    <property type="project" value="InterPro"/>
</dbReference>
<keyword evidence="5" id="KW-0560">Oxidoreductase</keyword>
<dbReference type="InterPro" id="IPR023209">
    <property type="entry name" value="DAO"/>
</dbReference>
<dbReference type="PANTHER" id="PTHR11530:SF16">
    <property type="entry name" value="D-AMINO ACID OXIDASE (AFU_ORTHOLOGUE AFUA_5G11290)"/>
    <property type="match status" value="1"/>
</dbReference>
<feature type="domain" description="FAD dependent oxidoreductase" evidence="6">
    <location>
        <begin position="65"/>
        <end position="140"/>
    </location>
</feature>
<dbReference type="PANTHER" id="PTHR11530">
    <property type="entry name" value="D-AMINO ACID OXIDASE"/>
    <property type="match status" value="1"/>
</dbReference>
<keyword evidence="3" id="KW-0285">Flavoprotein</keyword>
<dbReference type="GeneID" id="59338498"/>
<evidence type="ECO:0000256" key="4">
    <source>
        <dbReference type="ARBA" id="ARBA00022827"/>
    </source>
</evidence>
<dbReference type="GO" id="GO:0019478">
    <property type="term" value="P:D-amino acid catabolic process"/>
    <property type="evidence" value="ECO:0007669"/>
    <property type="project" value="TreeGrafter"/>
</dbReference>
<dbReference type="Pfam" id="PF01266">
    <property type="entry name" value="DAO"/>
    <property type="match status" value="1"/>
</dbReference>
<proteinExistence type="inferred from homology"/>
<organism evidence="7 8">
    <name type="scientific">Letharia lupina</name>
    <dbReference type="NCBI Taxonomy" id="560253"/>
    <lineage>
        <taxon>Eukaryota</taxon>
        <taxon>Fungi</taxon>
        <taxon>Dikarya</taxon>
        <taxon>Ascomycota</taxon>
        <taxon>Pezizomycotina</taxon>
        <taxon>Lecanoromycetes</taxon>
        <taxon>OSLEUM clade</taxon>
        <taxon>Lecanoromycetidae</taxon>
        <taxon>Lecanorales</taxon>
        <taxon>Lecanorineae</taxon>
        <taxon>Parmeliaceae</taxon>
        <taxon>Letharia</taxon>
    </lineage>
</organism>
<dbReference type="GO" id="GO:0071949">
    <property type="term" value="F:FAD binding"/>
    <property type="evidence" value="ECO:0007669"/>
    <property type="project" value="InterPro"/>
</dbReference>
<keyword evidence="8" id="KW-1185">Reference proteome</keyword>
<dbReference type="RefSeq" id="XP_037153779.1">
    <property type="nucleotide sequence ID" value="XM_037300962.1"/>
</dbReference>
<dbReference type="Gene3D" id="3.40.50.720">
    <property type="entry name" value="NAD(P)-binding Rossmann-like Domain"/>
    <property type="match status" value="1"/>
</dbReference>
<dbReference type="GO" id="GO:0005737">
    <property type="term" value="C:cytoplasm"/>
    <property type="evidence" value="ECO:0007669"/>
    <property type="project" value="TreeGrafter"/>
</dbReference>
<comment type="similarity">
    <text evidence="2">Belongs to the DAMOX/DASOX family.</text>
</comment>
<comment type="caution">
    <text evidence="7">The sequence shown here is derived from an EMBL/GenBank/DDBJ whole genome shotgun (WGS) entry which is preliminary data.</text>
</comment>
<comment type="cofactor">
    <cofactor evidence="1">
        <name>FAD</name>
        <dbReference type="ChEBI" id="CHEBI:57692"/>
    </cofactor>
</comment>
<gene>
    <name evidence="7" type="ORF">HO133_010106</name>
</gene>
<keyword evidence="4" id="KW-0274">FAD</keyword>
<dbReference type="Proteomes" id="UP000593566">
    <property type="component" value="Unassembled WGS sequence"/>
</dbReference>
<dbReference type="InterPro" id="IPR006076">
    <property type="entry name" value="FAD-dep_OxRdtase"/>
</dbReference>